<gene>
    <name evidence="1" type="ORF">DSCA_54870</name>
</gene>
<dbReference type="EMBL" id="AP021874">
    <property type="protein sequence ID" value="BBO71557.1"/>
    <property type="molecule type" value="Genomic_DNA"/>
</dbReference>
<dbReference type="AlphaFoldDB" id="A0A5K7Z4K2"/>
<dbReference type="InterPro" id="IPR010727">
    <property type="entry name" value="DUF1302"/>
</dbReference>
<dbReference type="RefSeq" id="WP_155319372.1">
    <property type="nucleotide sequence ID" value="NZ_AP021874.1"/>
</dbReference>
<protein>
    <recommendedName>
        <fullName evidence="3">Alginate export domain-containing protein</fullName>
    </recommendedName>
</protein>
<name>A0A5K7Z4K2_9BACT</name>
<evidence type="ECO:0000313" key="1">
    <source>
        <dbReference type="EMBL" id="BBO71557.1"/>
    </source>
</evidence>
<evidence type="ECO:0008006" key="3">
    <source>
        <dbReference type="Google" id="ProtNLM"/>
    </source>
</evidence>
<dbReference type="KEGG" id="dalk:DSCA_54870"/>
<dbReference type="Proteomes" id="UP000427906">
    <property type="component" value="Chromosome"/>
</dbReference>
<organism evidence="1 2">
    <name type="scientific">Desulfosarcina alkanivorans</name>
    <dbReference type="NCBI Taxonomy" id="571177"/>
    <lineage>
        <taxon>Bacteria</taxon>
        <taxon>Pseudomonadati</taxon>
        <taxon>Thermodesulfobacteriota</taxon>
        <taxon>Desulfobacteria</taxon>
        <taxon>Desulfobacterales</taxon>
        <taxon>Desulfosarcinaceae</taxon>
        <taxon>Desulfosarcina</taxon>
    </lineage>
</organism>
<sequence length="509" mass="56708">MERKILGAGAWTTPTIAVLIVVLNMMVPACFGSSEPPDGTENPEVAGLWAQADTEADEEGEEDAFMQDLLNESGAGAVPLNDSDDTEADDTEAGLPVRYEGELIGSIWAPNDYDDDWHTSNRLDLKGWGEIGAIGVDGRFRLDYQDLEEDAEAGADLRELYATTQLRPPGMAYADIVIGKKILYWGKGDEIRPVDRVSPQDLTALYFNDMNDRKTGRVGAFIDMQVNRSVRFEGFWSPYFEASDTPGPGDYFEPRLLGQLVDAGIAIDDEDEPDEWSLDAGLGGRLMLSLLKADISLYAFHGYDPSPTYAVNRLAPDPVYGLPVIPLSVNATHPRMTLYGADVERSFGSVVLRAEAAYQTDGAWFSLDWEEDPTLLLDTPSGVVEKDQLQYVVGMDKNDLFVRNLFLNLQFVGSHIVDHDPRMTASESQTGMTAYGRYSFMDSKVEMWYRFMVLFEDNDQRHHLEIGYKPVAWAQTSIGAVLFDGDEETTVFGQYADRDYVYAKLKLVF</sequence>
<reference evidence="1 2" key="1">
    <citation type="submission" date="2019-11" db="EMBL/GenBank/DDBJ databases">
        <title>Comparative genomics of hydrocarbon-degrading Desulfosarcina strains.</title>
        <authorList>
            <person name="Watanabe M."/>
            <person name="Kojima H."/>
            <person name="Fukui M."/>
        </authorList>
    </citation>
    <scope>NUCLEOTIDE SEQUENCE [LARGE SCALE GENOMIC DNA]</scope>
    <source>
        <strain evidence="1 2">PL12</strain>
    </source>
</reference>
<keyword evidence="2" id="KW-1185">Reference proteome</keyword>
<proteinExistence type="predicted"/>
<dbReference type="OrthoDB" id="9801336at2"/>
<evidence type="ECO:0000313" key="2">
    <source>
        <dbReference type="Proteomes" id="UP000427906"/>
    </source>
</evidence>
<dbReference type="Pfam" id="PF06980">
    <property type="entry name" value="DUF1302"/>
    <property type="match status" value="1"/>
</dbReference>
<accession>A0A5K7Z4K2</accession>